<feature type="domain" description="CCHC-type" evidence="3">
    <location>
        <begin position="457"/>
        <end position="471"/>
    </location>
</feature>
<dbReference type="OrthoDB" id="2800503at2759"/>
<evidence type="ECO:0000256" key="2">
    <source>
        <dbReference type="SAM" id="MobiDB-lite"/>
    </source>
</evidence>
<keyword evidence="1" id="KW-0863">Zinc-finger</keyword>
<feature type="region of interest" description="Disordered" evidence="2">
    <location>
        <begin position="550"/>
        <end position="642"/>
    </location>
</feature>
<dbReference type="InParanoid" id="J0LAL4"/>
<keyword evidence="1" id="KW-0479">Metal-binding</keyword>
<sequence length="642" mass="69151">MSATSSSAKKPPNSGAGPPKDAPKKLGTPAPGTGAGTRANKNAVEIADFGSVDGRKKLRDSMVSKVNDVGTARAWLEKCSVWSTWTDGSAAHDLDGLEHVVLKLAMHARRTSPPLSECLLAVSYIVADAARKVAREGDASPGHSHLSPELAAAIRSEVASAACSAFGGAPTGDTGPDDDAIGPLAAIKEMFDDQYTKLTGMYNAESKTVADKIDSAREAILERVSTTPAAASPKLLYSQALVGSVGASDRMAGRTRPQVEAIARASVRECQLLIDAQPDIQAAWAKNSLNDLERKAEIALTEAEAACSPEARLETTPSIVTVTRLRNGGIIYELDSAASASWVRKPGIRALFLKHFDPSAVLRDRMHPVLLKNVSVEVDVADTDLLRRIETANNLPAHSLLRAQWMKPVQRRRAGQQTAHLRVMVATAEVANSMIGPHLRVEKASIAVERLTPDVLRCAKCQRFGHMAKDCNGQETCGSCALEHPPKACYIPEDARHPAWSRDCPERLRRLDELHSRRPDDFTEYFLTSTNHDTVFPRTQPFIPIREVIPQGVAKRKRRAAAASRARSATPAAPSQRGRSSSASSSKQRRKQSSTSRNHSVSRGRSGLLAAHAAPEPPSRRSSRSTSRPNYAENGSDDDDAN</sequence>
<keyword evidence="1" id="KW-0862">Zinc</keyword>
<feature type="compositionally biased region" description="Low complexity" evidence="2">
    <location>
        <begin position="561"/>
        <end position="586"/>
    </location>
</feature>
<dbReference type="GO" id="GO:0008270">
    <property type="term" value="F:zinc ion binding"/>
    <property type="evidence" value="ECO:0007669"/>
    <property type="project" value="UniProtKB-KW"/>
</dbReference>
<dbReference type="Gene3D" id="4.10.60.10">
    <property type="entry name" value="Zinc finger, CCHC-type"/>
    <property type="match status" value="1"/>
</dbReference>
<dbReference type="Proteomes" id="UP000006514">
    <property type="component" value="Unassembled WGS sequence"/>
</dbReference>
<evidence type="ECO:0000313" key="4">
    <source>
        <dbReference type="EMBL" id="EJD33433.1"/>
    </source>
</evidence>
<reference evidence="5" key="1">
    <citation type="journal article" date="2012" name="Science">
        <title>The Paleozoic origin of enzymatic lignin decomposition reconstructed from 31 fungal genomes.</title>
        <authorList>
            <person name="Floudas D."/>
            <person name="Binder M."/>
            <person name="Riley R."/>
            <person name="Barry K."/>
            <person name="Blanchette R.A."/>
            <person name="Henrissat B."/>
            <person name="Martinez A.T."/>
            <person name="Otillar R."/>
            <person name="Spatafora J.W."/>
            <person name="Yadav J.S."/>
            <person name="Aerts A."/>
            <person name="Benoit I."/>
            <person name="Boyd A."/>
            <person name="Carlson A."/>
            <person name="Copeland A."/>
            <person name="Coutinho P.M."/>
            <person name="de Vries R.P."/>
            <person name="Ferreira P."/>
            <person name="Findley K."/>
            <person name="Foster B."/>
            <person name="Gaskell J."/>
            <person name="Glotzer D."/>
            <person name="Gorecki P."/>
            <person name="Heitman J."/>
            <person name="Hesse C."/>
            <person name="Hori C."/>
            <person name="Igarashi K."/>
            <person name="Jurgens J.A."/>
            <person name="Kallen N."/>
            <person name="Kersten P."/>
            <person name="Kohler A."/>
            <person name="Kuees U."/>
            <person name="Kumar T.K.A."/>
            <person name="Kuo A."/>
            <person name="LaButti K."/>
            <person name="Larrondo L.F."/>
            <person name="Lindquist E."/>
            <person name="Ling A."/>
            <person name="Lombard V."/>
            <person name="Lucas S."/>
            <person name="Lundell T."/>
            <person name="Martin R."/>
            <person name="McLaughlin D.J."/>
            <person name="Morgenstern I."/>
            <person name="Morin E."/>
            <person name="Murat C."/>
            <person name="Nagy L.G."/>
            <person name="Nolan M."/>
            <person name="Ohm R.A."/>
            <person name="Patyshakuliyeva A."/>
            <person name="Rokas A."/>
            <person name="Ruiz-Duenas F.J."/>
            <person name="Sabat G."/>
            <person name="Salamov A."/>
            <person name="Samejima M."/>
            <person name="Schmutz J."/>
            <person name="Slot J.C."/>
            <person name="St John F."/>
            <person name="Stenlid J."/>
            <person name="Sun H."/>
            <person name="Sun S."/>
            <person name="Syed K."/>
            <person name="Tsang A."/>
            <person name="Wiebenga A."/>
            <person name="Young D."/>
            <person name="Pisabarro A."/>
            <person name="Eastwood D.C."/>
            <person name="Martin F."/>
            <person name="Cullen D."/>
            <person name="Grigoriev I.V."/>
            <person name="Hibbett D.S."/>
        </authorList>
    </citation>
    <scope>NUCLEOTIDE SEQUENCE [LARGE SCALE GENOMIC DNA]</scope>
    <source>
        <strain evidence="5">TFB10046</strain>
    </source>
</reference>
<evidence type="ECO:0000259" key="3">
    <source>
        <dbReference type="PROSITE" id="PS50158"/>
    </source>
</evidence>
<organism evidence="4 5">
    <name type="scientific">Auricularia subglabra (strain TFB-10046 / SS5)</name>
    <name type="common">White-rot fungus</name>
    <name type="synonym">Auricularia delicata (strain TFB10046)</name>
    <dbReference type="NCBI Taxonomy" id="717982"/>
    <lineage>
        <taxon>Eukaryota</taxon>
        <taxon>Fungi</taxon>
        <taxon>Dikarya</taxon>
        <taxon>Basidiomycota</taxon>
        <taxon>Agaricomycotina</taxon>
        <taxon>Agaricomycetes</taxon>
        <taxon>Auriculariales</taxon>
        <taxon>Auriculariaceae</taxon>
        <taxon>Auricularia</taxon>
    </lineage>
</organism>
<name>J0LAL4_AURST</name>
<dbReference type="eggNOG" id="ENOG502S9VY">
    <property type="taxonomic scope" value="Eukaryota"/>
</dbReference>
<evidence type="ECO:0000313" key="5">
    <source>
        <dbReference type="Proteomes" id="UP000006514"/>
    </source>
</evidence>
<feature type="region of interest" description="Disordered" evidence="2">
    <location>
        <begin position="1"/>
        <end position="42"/>
    </location>
</feature>
<evidence type="ECO:0000256" key="1">
    <source>
        <dbReference type="PROSITE-ProRule" id="PRU00047"/>
    </source>
</evidence>
<dbReference type="EMBL" id="JH688234">
    <property type="protein sequence ID" value="EJD33433.1"/>
    <property type="molecule type" value="Genomic_DNA"/>
</dbReference>
<accession>J0LAL4</accession>
<dbReference type="OMA" id="HRIVPIC"/>
<dbReference type="KEGG" id="adl:AURDEDRAFT_177485"/>
<dbReference type="PROSITE" id="PS50158">
    <property type="entry name" value="ZF_CCHC"/>
    <property type="match status" value="1"/>
</dbReference>
<keyword evidence="5" id="KW-1185">Reference proteome</keyword>
<dbReference type="InterPro" id="IPR001878">
    <property type="entry name" value="Znf_CCHC"/>
</dbReference>
<dbReference type="GO" id="GO:0003676">
    <property type="term" value="F:nucleic acid binding"/>
    <property type="evidence" value="ECO:0007669"/>
    <property type="project" value="InterPro"/>
</dbReference>
<protein>
    <recommendedName>
        <fullName evidence="3">CCHC-type domain-containing protein</fullName>
    </recommendedName>
</protein>
<proteinExistence type="predicted"/>
<gene>
    <name evidence="4" type="ORF">AURDEDRAFT_177485</name>
</gene>
<dbReference type="AlphaFoldDB" id="J0LAL4"/>